<gene>
    <name evidence="2" type="ORF">CUC53_13665</name>
</gene>
<sequence>YHLVDWFGNVGTDVFKGMVAIGAGEAALLALSLSGGTAIIVGVTVVVLVSIAIDIIFKEWNVSGKIVLELNDAIN</sequence>
<organism evidence="2 3">
    <name type="scientific">Aeromonas cavernicola</name>
    <dbReference type="NCBI Taxonomy" id="1006623"/>
    <lineage>
        <taxon>Bacteria</taxon>
        <taxon>Pseudomonadati</taxon>
        <taxon>Pseudomonadota</taxon>
        <taxon>Gammaproteobacteria</taxon>
        <taxon>Aeromonadales</taxon>
        <taxon>Aeromonadaceae</taxon>
        <taxon>Aeromonas</taxon>
    </lineage>
</organism>
<accession>A0A2H9U2G0</accession>
<comment type="caution">
    <text evidence="2">The sequence shown here is derived from an EMBL/GenBank/DDBJ whole genome shotgun (WGS) entry which is preliminary data.</text>
</comment>
<proteinExistence type="predicted"/>
<keyword evidence="3" id="KW-1185">Reference proteome</keyword>
<reference evidence="2 3" key="1">
    <citation type="submission" date="2017-11" db="EMBL/GenBank/DDBJ databases">
        <title>Draft genome sequence of environmental isolate Aeromonas cavernicola sp. nov. MDC 2508.</title>
        <authorList>
            <person name="Colston S.M."/>
            <person name="Navarro A."/>
            <person name="Martinez-Murcia A.J."/>
            <person name="Graf J."/>
        </authorList>
    </citation>
    <scope>NUCLEOTIDE SEQUENCE [LARGE SCALE GENOMIC DNA]</scope>
    <source>
        <strain evidence="2 3">MDC 2508</strain>
    </source>
</reference>
<dbReference type="EMBL" id="PGGC01000126">
    <property type="protein sequence ID" value="PJG58223.1"/>
    <property type="molecule type" value="Genomic_DNA"/>
</dbReference>
<dbReference type="AlphaFoldDB" id="A0A2H9U2G0"/>
<evidence type="ECO:0000256" key="1">
    <source>
        <dbReference type="SAM" id="Phobius"/>
    </source>
</evidence>
<name>A0A2H9U2G0_9GAMM</name>
<feature type="non-terminal residue" evidence="2">
    <location>
        <position position="1"/>
    </location>
</feature>
<keyword evidence="1" id="KW-0812">Transmembrane</keyword>
<evidence type="ECO:0000313" key="2">
    <source>
        <dbReference type="EMBL" id="PJG58223.1"/>
    </source>
</evidence>
<feature type="transmembrane region" description="Helical" evidence="1">
    <location>
        <begin position="38"/>
        <end position="57"/>
    </location>
</feature>
<protein>
    <submittedName>
        <fullName evidence="2">Uncharacterized protein</fullName>
    </submittedName>
</protein>
<keyword evidence="1" id="KW-1133">Transmembrane helix</keyword>
<dbReference type="Proteomes" id="UP000235861">
    <property type="component" value="Unassembled WGS sequence"/>
</dbReference>
<keyword evidence="1" id="KW-0472">Membrane</keyword>
<evidence type="ECO:0000313" key="3">
    <source>
        <dbReference type="Proteomes" id="UP000235861"/>
    </source>
</evidence>
<dbReference type="RefSeq" id="WP_201796767.1">
    <property type="nucleotide sequence ID" value="NZ_PGGC01000126.1"/>
</dbReference>